<dbReference type="Gene3D" id="3.40.30.10">
    <property type="entry name" value="Glutaredoxin"/>
    <property type="match status" value="1"/>
</dbReference>
<keyword evidence="8" id="KW-1133">Transmembrane helix</keyword>
<comment type="similarity">
    <text evidence="1">Belongs to the thioredoxin family. DsbA subfamily.</text>
</comment>
<feature type="domain" description="Thioredoxin" evidence="9">
    <location>
        <begin position="102"/>
        <end position="310"/>
    </location>
</feature>
<evidence type="ECO:0000256" key="7">
    <source>
        <dbReference type="ARBA" id="ARBA00023284"/>
    </source>
</evidence>
<reference evidence="10 11" key="1">
    <citation type="journal article" date="2013" name="Genome Announc.">
        <title>Complete Genome Sequence of the Thermophilic and Facultatively Chemolithoautotrophic Sulfate Reducer Archaeoglobus sulfaticallidus Strain PM70-1T.</title>
        <authorList>
            <person name="Stokke R."/>
            <person name="Hocking W.P."/>
            <person name="Steinsbu B.O."/>
            <person name="Steen I.H."/>
        </authorList>
    </citation>
    <scope>NUCLEOTIDE SEQUENCE [LARGE SCALE GENOMIC DNA]</scope>
    <source>
        <strain evidence="10">PM70-1</strain>
    </source>
</reference>
<name>N0BD97_9EURY</name>
<sequence>MVFPAVAIVAIQVNSGKLFKLNSILKIMDKNILFALIAGVLIGAIVGFAFSNMQKSETEINKTAVDYSVKYINRYLLKPGVKVEVKDIKKLDVYALNVEFVSKNSTLGEDYVYITSDGKTLILNSIDITKEPKNYRTNVSADDDPYRGKEDAKVTIIEFSDYACPYCAKFEKVLSEIEKKYPDIKIVFRDFPIHGNVSIIAAKAANCANEQNRFWEYHDLLFEKQNEWIEALKNGDKQKLYLYAEELGLNLTEFKSCLNSNKYDSEIQKDYFDGLTAGVSGTPTVFLNGIKVEGLATQEALAEIIEQEAGK</sequence>
<keyword evidence="5" id="KW-0560">Oxidoreductase</keyword>
<protein>
    <recommendedName>
        <fullName evidence="9">Thioredoxin domain-containing protein</fullName>
    </recommendedName>
</protein>
<dbReference type="EMBL" id="CP005290">
    <property type="protein sequence ID" value="AGK60222.1"/>
    <property type="molecule type" value="Genomic_DNA"/>
</dbReference>
<dbReference type="InterPro" id="IPR012336">
    <property type="entry name" value="Thioredoxin-like_fold"/>
</dbReference>
<accession>N0BD97</accession>
<keyword evidence="7" id="KW-0676">Redox-active center</keyword>
<keyword evidence="8" id="KW-0812">Transmembrane</keyword>
<organism evidence="10 11">
    <name type="scientific">Archaeoglobus sulfaticallidus PM70-1</name>
    <dbReference type="NCBI Taxonomy" id="387631"/>
    <lineage>
        <taxon>Archaea</taxon>
        <taxon>Methanobacteriati</taxon>
        <taxon>Methanobacteriota</taxon>
        <taxon>Archaeoglobi</taxon>
        <taxon>Archaeoglobales</taxon>
        <taxon>Archaeoglobaceae</taxon>
        <taxon>Archaeoglobus</taxon>
    </lineage>
</organism>
<dbReference type="HOGENOM" id="CLU_000288_47_1_2"/>
<dbReference type="OrthoDB" id="15256at2157"/>
<evidence type="ECO:0000256" key="1">
    <source>
        <dbReference type="ARBA" id="ARBA00005791"/>
    </source>
</evidence>
<evidence type="ECO:0000313" key="10">
    <source>
        <dbReference type="EMBL" id="AGK60222.1"/>
    </source>
</evidence>
<dbReference type="AlphaFoldDB" id="N0BD97"/>
<evidence type="ECO:0000256" key="6">
    <source>
        <dbReference type="ARBA" id="ARBA00023157"/>
    </source>
</evidence>
<evidence type="ECO:0000256" key="3">
    <source>
        <dbReference type="ARBA" id="ARBA00022729"/>
    </source>
</evidence>
<keyword evidence="6" id="KW-1015">Disulfide bond</keyword>
<dbReference type="SUPFAM" id="SSF52833">
    <property type="entry name" value="Thioredoxin-like"/>
    <property type="match status" value="1"/>
</dbReference>
<keyword evidence="3" id="KW-0732">Signal</keyword>
<evidence type="ECO:0000256" key="8">
    <source>
        <dbReference type="SAM" id="Phobius"/>
    </source>
</evidence>
<dbReference type="eggNOG" id="arCOG02868">
    <property type="taxonomic scope" value="Archaea"/>
</dbReference>
<dbReference type="GO" id="GO:0016491">
    <property type="term" value="F:oxidoreductase activity"/>
    <property type="evidence" value="ECO:0007669"/>
    <property type="project" value="UniProtKB-KW"/>
</dbReference>
<gene>
    <name evidence="10" type="ORF">Asulf_00188</name>
</gene>
<dbReference type="PANTHER" id="PTHR13887">
    <property type="entry name" value="GLUTATHIONE S-TRANSFERASE KAPPA"/>
    <property type="match status" value="1"/>
</dbReference>
<keyword evidence="4" id="KW-0249">Electron transport</keyword>
<comment type="similarity">
    <text evidence="2">Belongs to the glutaredoxin family.</text>
</comment>
<proteinExistence type="inferred from homology"/>
<evidence type="ECO:0000313" key="11">
    <source>
        <dbReference type="Proteomes" id="UP000013307"/>
    </source>
</evidence>
<dbReference type="InterPro" id="IPR036249">
    <property type="entry name" value="Thioredoxin-like_sf"/>
</dbReference>
<dbReference type="STRING" id="387631.Asulf_00188"/>
<dbReference type="Proteomes" id="UP000013307">
    <property type="component" value="Chromosome"/>
</dbReference>
<dbReference type="PANTHER" id="PTHR13887:SF14">
    <property type="entry name" value="DISULFIDE BOND FORMATION PROTEIN D"/>
    <property type="match status" value="1"/>
</dbReference>
<dbReference type="Pfam" id="PF13462">
    <property type="entry name" value="Thioredoxin_4"/>
    <property type="match status" value="1"/>
</dbReference>
<keyword evidence="8" id="KW-0472">Membrane</keyword>
<evidence type="ECO:0000256" key="4">
    <source>
        <dbReference type="ARBA" id="ARBA00022982"/>
    </source>
</evidence>
<dbReference type="PROSITE" id="PS51352">
    <property type="entry name" value="THIOREDOXIN_2"/>
    <property type="match status" value="1"/>
</dbReference>
<evidence type="ECO:0000256" key="2">
    <source>
        <dbReference type="ARBA" id="ARBA00007787"/>
    </source>
</evidence>
<dbReference type="InterPro" id="IPR013766">
    <property type="entry name" value="Thioredoxin_domain"/>
</dbReference>
<dbReference type="KEGG" id="ast:Asulf_00188"/>
<keyword evidence="4" id="KW-0813">Transport</keyword>
<evidence type="ECO:0000259" key="9">
    <source>
        <dbReference type="PROSITE" id="PS51352"/>
    </source>
</evidence>
<keyword evidence="11" id="KW-1185">Reference proteome</keyword>
<feature type="transmembrane region" description="Helical" evidence="8">
    <location>
        <begin position="31"/>
        <end position="50"/>
    </location>
</feature>
<evidence type="ECO:0000256" key="5">
    <source>
        <dbReference type="ARBA" id="ARBA00023002"/>
    </source>
</evidence>